<name>A0ABU6FH89_9ACTN</name>
<evidence type="ECO:0000313" key="3">
    <source>
        <dbReference type="EMBL" id="MEB8343405.1"/>
    </source>
</evidence>
<feature type="region of interest" description="Disordered" evidence="1">
    <location>
        <begin position="125"/>
        <end position="171"/>
    </location>
</feature>
<evidence type="ECO:0008006" key="5">
    <source>
        <dbReference type="Google" id="ProtNLM"/>
    </source>
</evidence>
<feature type="compositionally biased region" description="Low complexity" evidence="1">
    <location>
        <begin position="40"/>
        <end position="63"/>
    </location>
</feature>
<evidence type="ECO:0000256" key="2">
    <source>
        <dbReference type="SAM" id="SignalP"/>
    </source>
</evidence>
<evidence type="ECO:0000313" key="4">
    <source>
        <dbReference type="Proteomes" id="UP001354931"/>
    </source>
</evidence>
<keyword evidence="4" id="KW-1185">Reference proteome</keyword>
<dbReference type="PROSITE" id="PS51257">
    <property type="entry name" value="PROKAR_LIPOPROTEIN"/>
    <property type="match status" value="1"/>
</dbReference>
<accession>A0ABU6FH89</accession>
<organism evidence="3 4">
    <name type="scientific">Streptomyces endophyticus</name>
    <dbReference type="NCBI Taxonomy" id="714166"/>
    <lineage>
        <taxon>Bacteria</taxon>
        <taxon>Bacillati</taxon>
        <taxon>Actinomycetota</taxon>
        <taxon>Actinomycetes</taxon>
        <taxon>Kitasatosporales</taxon>
        <taxon>Streptomycetaceae</taxon>
        <taxon>Streptomyces</taxon>
    </lineage>
</organism>
<dbReference type="Proteomes" id="UP001354931">
    <property type="component" value="Unassembled WGS sequence"/>
</dbReference>
<feature type="chain" id="PRO_5046826740" description="Lipoprotein" evidence="2">
    <location>
        <begin position="21"/>
        <end position="171"/>
    </location>
</feature>
<comment type="caution">
    <text evidence="3">The sequence shown here is derived from an EMBL/GenBank/DDBJ whole genome shotgun (WGS) entry which is preliminary data.</text>
</comment>
<feature type="compositionally biased region" description="Gly residues" evidence="1">
    <location>
        <begin position="30"/>
        <end position="39"/>
    </location>
</feature>
<reference evidence="3 4" key="1">
    <citation type="submission" date="2022-10" db="EMBL/GenBank/DDBJ databases">
        <authorList>
            <person name="Xie J."/>
            <person name="Shen N."/>
        </authorList>
    </citation>
    <scope>NUCLEOTIDE SEQUENCE [LARGE SCALE GENOMIC DNA]</scope>
    <source>
        <strain evidence="3 4">YIM65594</strain>
    </source>
</reference>
<keyword evidence="2" id="KW-0732">Signal</keyword>
<sequence>MRSRTVRFGMGAAAVVVALALGGCSGGGDGDDGGGGKAAGKGSASASASKGSSSTPDEGSSSGAGPGSVKDAEGIWKASTGGKPVVLVVGAKQAALTTADGHLCTGTLAGAGKPTLTLRCADGNTDRTKGAVESNDGSTMRVSWDAGQKDTFKKSKDGELPTDLPSGLPTN</sequence>
<dbReference type="EMBL" id="JAOZYC010000191">
    <property type="protein sequence ID" value="MEB8343405.1"/>
    <property type="molecule type" value="Genomic_DNA"/>
</dbReference>
<feature type="signal peptide" evidence="2">
    <location>
        <begin position="1"/>
        <end position="20"/>
    </location>
</feature>
<proteinExistence type="predicted"/>
<evidence type="ECO:0000256" key="1">
    <source>
        <dbReference type="SAM" id="MobiDB-lite"/>
    </source>
</evidence>
<feature type="region of interest" description="Disordered" evidence="1">
    <location>
        <begin position="30"/>
        <end position="76"/>
    </location>
</feature>
<dbReference type="RefSeq" id="WP_326023076.1">
    <property type="nucleotide sequence ID" value="NZ_JAOZYC010000191.1"/>
</dbReference>
<gene>
    <name evidence="3" type="ORF">OKJ99_38535</name>
</gene>
<protein>
    <recommendedName>
        <fullName evidence="5">Lipoprotein</fullName>
    </recommendedName>
</protein>
<feature type="compositionally biased region" description="Basic and acidic residues" evidence="1">
    <location>
        <begin position="147"/>
        <end position="159"/>
    </location>
</feature>